<keyword evidence="2" id="KW-0175">Coiled coil</keyword>
<gene>
    <name evidence="5" type="ORF">Adt_03881</name>
</gene>
<comment type="similarity">
    <text evidence="1">Belongs to the remorin family.</text>
</comment>
<feature type="region of interest" description="Disordered" evidence="3">
    <location>
        <begin position="126"/>
        <end position="235"/>
    </location>
</feature>
<evidence type="ECO:0000313" key="6">
    <source>
        <dbReference type="Proteomes" id="UP001604336"/>
    </source>
</evidence>
<feature type="region of interest" description="Disordered" evidence="3">
    <location>
        <begin position="1"/>
        <end position="47"/>
    </location>
</feature>
<feature type="domain" description="Remorin C-terminal" evidence="4">
    <location>
        <begin position="229"/>
        <end position="331"/>
    </location>
</feature>
<dbReference type="PANTHER" id="PTHR31471">
    <property type="entry name" value="OS02G0116800 PROTEIN"/>
    <property type="match status" value="1"/>
</dbReference>
<evidence type="ECO:0000256" key="2">
    <source>
        <dbReference type="SAM" id="Coils"/>
    </source>
</evidence>
<evidence type="ECO:0000256" key="1">
    <source>
        <dbReference type="ARBA" id="ARBA00005711"/>
    </source>
</evidence>
<accession>A0ABD1W1T6</accession>
<dbReference type="PANTHER" id="PTHR31471:SF51">
    <property type="entry name" value="REMORIN FAMILY PROTEIN"/>
    <property type="match status" value="1"/>
</dbReference>
<comment type="caution">
    <text evidence="5">The sequence shown here is derived from an EMBL/GenBank/DDBJ whole genome shotgun (WGS) entry which is preliminary data.</text>
</comment>
<evidence type="ECO:0000259" key="4">
    <source>
        <dbReference type="Pfam" id="PF03763"/>
    </source>
</evidence>
<keyword evidence="6" id="KW-1185">Reference proteome</keyword>
<feature type="compositionally biased region" description="Basic and acidic residues" evidence="3">
    <location>
        <begin position="11"/>
        <end position="23"/>
    </location>
</feature>
<feature type="coiled-coil region" evidence="2">
    <location>
        <begin position="239"/>
        <end position="311"/>
    </location>
</feature>
<dbReference type="EMBL" id="JBFOLK010000001">
    <property type="protein sequence ID" value="KAL2542903.1"/>
    <property type="molecule type" value="Genomic_DNA"/>
</dbReference>
<name>A0ABD1W1T6_9LAMI</name>
<protein>
    <submittedName>
        <fullName evidence="5">Remorin family protein</fullName>
    </submittedName>
</protein>
<reference evidence="6" key="1">
    <citation type="submission" date="2024-07" db="EMBL/GenBank/DDBJ databases">
        <title>Two chromosome-level genome assemblies of Korean endemic species Abeliophyllum distichum and Forsythia ovata (Oleaceae).</title>
        <authorList>
            <person name="Jang H."/>
        </authorList>
    </citation>
    <scope>NUCLEOTIDE SEQUENCE [LARGE SCALE GENOMIC DNA]</scope>
</reference>
<dbReference type="AlphaFoldDB" id="A0ABD1W1T6"/>
<proteinExistence type="inferred from homology"/>
<dbReference type="Pfam" id="PF03763">
    <property type="entry name" value="Remorin_C"/>
    <property type="match status" value="1"/>
</dbReference>
<evidence type="ECO:0000256" key="3">
    <source>
        <dbReference type="SAM" id="MobiDB-lite"/>
    </source>
</evidence>
<organism evidence="5 6">
    <name type="scientific">Abeliophyllum distichum</name>
    <dbReference type="NCBI Taxonomy" id="126358"/>
    <lineage>
        <taxon>Eukaryota</taxon>
        <taxon>Viridiplantae</taxon>
        <taxon>Streptophyta</taxon>
        <taxon>Embryophyta</taxon>
        <taxon>Tracheophyta</taxon>
        <taxon>Spermatophyta</taxon>
        <taxon>Magnoliopsida</taxon>
        <taxon>eudicotyledons</taxon>
        <taxon>Gunneridae</taxon>
        <taxon>Pentapetalae</taxon>
        <taxon>asterids</taxon>
        <taxon>lamiids</taxon>
        <taxon>Lamiales</taxon>
        <taxon>Oleaceae</taxon>
        <taxon>Forsythieae</taxon>
        <taxon>Abeliophyllum</taxon>
    </lineage>
</organism>
<evidence type="ECO:0000313" key="5">
    <source>
        <dbReference type="EMBL" id="KAL2542903.1"/>
    </source>
</evidence>
<dbReference type="Proteomes" id="UP001604336">
    <property type="component" value="Unassembled WGS sequence"/>
</dbReference>
<sequence length="336" mass="38444">MENLIRQTRVRYSDAGKANREESSSSIDIKIPSQKSQTFKGENKRGQSWLRRQFSRQMSRDFDFNDDALEYPTAVAAAAFAIHSLEEPRIWDQNKTAAYGSADASSPKMNNTAEVPGILRKRSVSFSDEISQTSSKDHDARVPVSSSTSRLKMPEKEVVPAPSMKKRPTFTDAQPEKSVPQKAAEPSQSMRPTRTRSERPESVAPKPESVVPKPERPPSRHFSPRPGDTMADTWEKAELARIEEKYERLRTRIQIWETNKKEKARRRLEKLENELSDKKRAKGMERYRGDIRRIEEIAAGAREQVKDNRRNEEFKVKAKANKIRATGKLPPTCLCF</sequence>
<dbReference type="InterPro" id="IPR005516">
    <property type="entry name" value="Remorin_C"/>
</dbReference>